<dbReference type="EMBL" id="GGMS01009841">
    <property type="protein sequence ID" value="MBY79044.1"/>
    <property type="molecule type" value="Transcribed_RNA"/>
</dbReference>
<protein>
    <recommendedName>
        <fullName evidence="2">C-type lectin domain-containing protein</fullName>
    </recommendedName>
</protein>
<dbReference type="CDD" id="cd00037">
    <property type="entry name" value="CLECT"/>
    <property type="match status" value="1"/>
</dbReference>
<evidence type="ECO:0000313" key="1">
    <source>
        <dbReference type="EMBL" id="MBY79044.1"/>
    </source>
</evidence>
<evidence type="ECO:0008006" key="2">
    <source>
        <dbReference type="Google" id="ProtNLM"/>
    </source>
</evidence>
<accession>A0A2S2QMU7</accession>
<dbReference type="SUPFAM" id="SSF56436">
    <property type="entry name" value="C-type lectin-like"/>
    <property type="match status" value="1"/>
</dbReference>
<sequence length="118" mass="13116">MNKCESWTGYDYWTGGLNPGLLWIWANSARPVVPKDSARPEDQITGSGRCLRLTLNAATKVYVYSGAECSNRHRYVCKHEENATDKALTRIHKALKDGSRQQKTAVPLSPLITGTVHS</sequence>
<proteinExistence type="predicted"/>
<organism evidence="1">
    <name type="scientific">Sipha flava</name>
    <name type="common">yellow sugarcane aphid</name>
    <dbReference type="NCBI Taxonomy" id="143950"/>
    <lineage>
        <taxon>Eukaryota</taxon>
        <taxon>Metazoa</taxon>
        <taxon>Ecdysozoa</taxon>
        <taxon>Arthropoda</taxon>
        <taxon>Hexapoda</taxon>
        <taxon>Insecta</taxon>
        <taxon>Pterygota</taxon>
        <taxon>Neoptera</taxon>
        <taxon>Paraneoptera</taxon>
        <taxon>Hemiptera</taxon>
        <taxon>Sternorrhyncha</taxon>
        <taxon>Aphidomorpha</taxon>
        <taxon>Aphidoidea</taxon>
        <taxon>Aphididae</taxon>
        <taxon>Sipha</taxon>
    </lineage>
</organism>
<name>A0A2S2QMU7_9HEMI</name>
<dbReference type="AlphaFoldDB" id="A0A2S2QMU7"/>
<dbReference type="OrthoDB" id="2142683at2759"/>
<dbReference type="InterPro" id="IPR016186">
    <property type="entry name" value="C-type_lectin-like/link_sf"/>
</dbReference>
<gene>
    <name evidence="1" type="ORF">g.64187</name>
</gene>
<dbReference type="InterPro" id="IPR016187">
    <property type="entry name" value="CTDL_fold"/>
</dbReference>
<dbReference type="Gene3D" id="3.10.100.10">
    <property type="entry name" value="Mannose-Binding Protein A, subunit A"/>
    <property type="match status" value="1"/>
</dbReference>
<reference evidence="1" key="1">
    <citation type="submission" date="2018-04" db="EMBL/GenBank/DDBJ databases">
        <title>Transcriptome assembly of Sipha flava.</title>
        <authorList>
            <person name="Scully E.D."/>
            <person name="Geib S.M."/>
            <person name="Palmer N.A."/>
            <person name="Koch K."/>
            <person name="Bradshaw J."/>
            <person name="Heng-Moss T."/>
            <person name="Sarath G."/>
        </authorList>
    </citation>
    <scope>NUCLEOTIDE SEQUENCE</scope>
</reference>